<gene>
    <name evidence="2" type="ORF">B1806_13290</name>
</gene>
<dbReference type="InterPro" id="IPR029044">
    <property type="entry name" value="Nucleotide-diphossugar_trans"/>
</dbReference>
<organism evidence="2 3">
    <name type="scientific">Metallibacterium scheffleri</name>
    <dbReference type="NCBI Taxonomy" id="993689"/>
    <lineage>
        <taxon>Bacteria</taxon>
        <taxon>Pseudomonadati</taxon>
        <taxon>Pseudomonadota</taxon>
        <taxon>Gammaproteobacteria</taxon>
        <taxon>Lysobacterales</taxon>
        <taxon>Rhodanobacteraceae</taxon>
        <taxon>Metallibacterium</taxon>
    </lineage>
</organism>
<evidence type="ECO:0000313" key="3">
    <source>
        <dbReference type="Proteomes" id="UP000307749"/>
    </source>
</evidence>
<dbReference type="InterPro" id="IPR050256">
    <property type="entry name" value="Glycosyltransferase_2"/>
</dbReference>
<protein>
    <submittedName>
        <fullName evidence="2">Dolichyl-phosphate mannose synthase</fullName>
    </submittedName>
</protein>
<dbReference type="CDD" id="cd04179">
    <property type="entry name" value="DPM_DPG-synthase_like"/>
    <property type="match status" value="1"/>
</dbReference>
<accession>A0A4S3KHZ8</accession>
<evidence type="ECO:0000313" key="2">
    <source>
        <dbReference type="EMBL" id="THD08352.1"/>
    </source>
</evidence>
<dbReference type="SUPFAM" id="SSF53448">
    <property type="entry name" value="Nucleotide-diphospho-sugar transferases"/>
    <property type="match status" value="1"/>
</dbReference>
<evidence type="ECO:0000259" key="1">
    <source>
        <dbReference type="Pfam" id="PF00535"/>
    </source>
</evidence>
<keyword evidence="3" id="KW-1185">Reference proteome</keyword>
<dbReference type="STRING" id="993689.GCA_002077135_00576"/>
<dbReference type="OrthoDB" id="9804335at2"/>
<dbReference type="Gene3D" id="3.90.550.10">
    <property type="entry name" value="Spore Coat Polysaccharide Biosynthesis Protein SpsA, Chain A"/>
    <property type="match status" value="1"/>
</dbReference>
<dbReference type="PANTHER" id="PTHR48090:SF7">
    <property type="entry name" value="RFBJ PROTEIN"/>
    <property type="match status" value="1"/>
</dbReference>
<dbReference type="RefSeq" id="WP_081125998.1">
    <property type="nucleotide sequence ID" value="NZ_DAHXOC010000044.1"/>
</dbReference>
<name>A0A4S3KHZ8_9GAMM</name>
<dbReference type="EMBL" id="MWQO01000050">
    <property type="protein sequence ID" value="THD08352.1"/>
    <property type="molecule type" value="Genomic_DNA"/>
</dbReference>
<feature type="domain" description="Glycosyltransferase 2-like" evidence="1">
    <location>
        <begin position="11"/>
        <end position="133"/>
    </location>
</feature>
<dbReference type="Proteomes" id="UP000307749">
    <property type="component" value="Unassembled WGS sequence"/>
</dbReference>
<dbReference type="PANTHER" id="PTHR48090">
    <property type="entry name" value="UNDECAPRENYL-PHOSPHATE 4-DEOXY-4-FORMAMIDO-L-ARABINOSE TRANSFERASE-RELATED"/>
    <property type="match status" value="1"/>
</dbReference>
<sequence>MSPTPGDRVAILIPALNEERAIREVVLGALAVSARVIVIDDGSSDATAARIADLPVMLIRHPTPQGKGAGLRDGFRRALALGVDGVVTMDGDGQHLASDVPRLLAAARQYPQHIVIGARIRNREQQPPARRRANAVADWGISWGAGVAIADSQSGQRYYPRAVLALADLKAEDFVFEAALLITACRELGLGVVSVPIDSRYQPEFRRSHFRPVHDIARITWYTIKRILHYGHIFAAHRRATAQPPLVIDPPAHDAEALAEAQAR</sequence>
<dbReference type="Pfam" id="PF00535">
    <property type="entry name" value="Glycos_transf_2"/>
    <property type="match status" value="1"/>
</dbReference>
<dbReference type="AlphaFoldDB" id="A0A4S3KHZ8"/>
<comment type="caution">
    <text evidence="2">The sequence shown here is derived from an EMBL/GenBank/DDBJ whole genome shotgun (WGS) entry which is preliminary data.</text>
</comment>
<dbReference type="InterPro" id="IPR001173">
    <property type="entry name" value="Glyco_trans_2-like"/>
</dbReference>
<proteinExistence type="predicted"/>
<reference evidence="2 3" key="1">
    <citation type="submission" date="2017-02" db="EMBL/GenBank/DDBJ databases">
        <title>Whole genome sequencing of Metallibacterium scheffleri DSM 24874 (T).</title>
        <authorList>
            <person name="Kumar S."/>
            <person name="Patil P."/>
            <person name="Patil P.B."/>
        </authorList>
    </citation>
    <scope>NUCLEOTIDE SEQUENCE [LARGE SCALE GENOMIC DNA]</scope>
    <source>
        <strain evidence="2 3">DSM 24874</strain>
    </source>
</reference>